<dbReference type="SUPFAM" id="SSF52172">
    <property type="entry name" value="CheY-like"/>
    <property type="match status" value="1"/>
</dbReference>
<keyword evidence="1 3" id="KW-0597">Phosphoprotein</keyword>
<dbReference type="PANTHER" id="PTHR44591">
    <property type="entry name" value="STRESS RESPONSE REGULATOR PROTEIN 1"/>
    <property type="match status" value="1"/>
</dbReference>
<dbReference type="InterPro" id="IPR050595">
    <property type="entry name" value="Bact_response_regulator"/>
</dbReference>
<sequence length="119" mass="12246">MPRNAVIVDDHAEFRALAAELVSAAGLGVAALCPDGRTALEAIAAVRPQVVLLDIQLPDVSGLDLIPQIMSLSEGVCIVLVSTRDAADYGRRVADSGAAGFIPKAELSVATLTEAIGRP</sequence>
<dbReference type="InterPro" id="IPR001789">
    <property type="entry name" value="Sig_transdc_resp-reg_receiver"/>
</dbReference>
<dbReference type="Pfam" id="PF00072">
    <property type="entry name" value="Response_reg"/>
    <property type="match status" value="1"/>
</dbReference>
<dbReference type="InterPro" id="IPR058245">
    <property type="entry name" value="NreC/VraR/RcsB-like_REC"/>
</dbReference>
<dbReference type="Gene3D" id="3.40.50.2300">
    <property type="match status" value="1"/>
</dbReference>
<dbReference type="GO" id="GO:0000160">
    <property type="term" value="P:phosphorelay signal transduction system"/>
    <property type="evidence" value="ECO:0007669"/>
    <property type="project" value="UniProtKB-KW"/>
</dbReference>
<dbReference type="RefSeq" id="WP_369244384.1">
    <property type="nucleotide sequence ID" value="NZ_CP163443.1"/>
</dbReference>
<gene>
    <name evidence="5" type="ORF">AB5J53_04815</name>
</gene>
<reference evidence="5" key="1">
    <citation type="submission" date="2024-07" db="EMBL/GenBank/DDBJ databases">
        <authorList>
            <person name="Yu S.T."/>
        </authorList>
    </citation>
    <scope>NUCLEOTIDE SEQUENCE</scope>
    <source>
        <strain evidence="5">R41</strain>
    </source>
</reference>
<dbReference type="PROSITE" id="PS50110">
    <property type="entry name" value="RESPONSE_REGULATORY"/>
    <property type="match status" value="1"/>
</dbReference>
<evidence type="ECO:0000256" key="1">
    <source>
        <dbReference type="ARBA" id="ARBA00022553"/>
    </source>
</evidence>
<dbReference type="SMART" id="SM00448">
    <property type="entry name" value="REC"/>
    <property type="match status" value="1"/>
</dbReference>
<evidence type="ECO:0000256" key="3">
    <source>
        <dbReference type="PROSITE-ProRule" id="PRU00169"/>
    </source>
</evidence>
<dbReference type="AlphaFoldDB" id="A0AB39R5G3"/>
<evidence type="ECO:0000256" key="2">
    <source>
        <dbReference type="ARBA" id="ARBA00023012"/>
    </source>
</evidence>
<accession>A0AB39R5G3</accession>
<dbReference type="EMBL" id="CP163443">
    <property type="protein sequence ID" value="XDQ51043.1"/>
    <property type="molecule type" value="Genomic_DNA"/>
</dbReference>
<dbReference type="PANTHER" id="PTHR44591:SF14">
    <property type="entry name" value="PROTEIN PILG"/>
    <property type="match status" value="1"/>
</dbReference>
<dbReference type="CDD" id="cd17535">
    <property type="entry name" value="REC_NarL-like"/>
    <property type="match status" value="1"/>
</dbReference>
<protein>
    <submittedName>
        <fullName evidence="5">Response regulator transcription factor</fullName>
    </submittedName>
</protein>
<organism evidence="5">
    <name type="scientific">Streptomyces sp. R41</name>
    <dbReference type="NCBI Taxonomy" id="3238632"/>
    <lineage>
        <taxon>Bacteria</taxon>
        <taxon>Bacillati</taxon>
        <taxon>Actinomycetota</taxon>
        <taxon>Actinomycetes</taxon>
        <taxon>Kitasatosporales</taxon>
        <taxon>Streptomycetaceae</taxon>
        <taxon>Streptomyces</taxon>
    </lineage>
</organism>
<proteinExistence type="predicted"/>
<name>A0AB39R5G3_9ACTN</name>
<keyword evidence="2" id="KW-0902">Two-component regulatory system</keyword>
<dbReference type="InterPro" id="IPR011006">
    <property type="entry name" value="CheY-like_superfamily"/>
</dbReference>
<evidence type="ECO:0000259" key="4">
    <source>
        <dbReference type="PROSITE" id="PS50110"/>
    </source>
</evidence>
<feature type="modified residue" description="4-aspartylphosphate" evidence="3">
    <location>
        <position position="54"/>
    </location>
</feature>
<evidence type="ECO:0000313" key="5">
    <source>
        <dbReference type="EMBL" id="XDQ51043.1"/>
    </source>
</evidence>
<feature type="domain" description="Response regulatory" evidence="4">
    <location>
        <begin position="4"/>
        <end position="119"/>
    </location>
</feature>